<keyword evidence="7" id="KW-1185">Reference proteome</keyword>
<dbReference type="OrthoDB" id="9124519at2"/>
<dbReference type="AlphaFoldDB" id="A0A1W2G6V7"/>
<dbReference type="CDD" id="cd00082">
    <property type="entry name" value="HisKA"/>
    <property type="match status" value="1"/>
</dbReference>
<evidence type="ECO:0000256" key="2">
    <source>
        <dbReference type="ARBA" id="ARBA00012438"/>
    </source>
</evidence>
<evidence type="ECO:0000259" key="5">
    <source>
        <dbReference type="SMART" id="SM00388"/>
    </source>
</evidence>
<dbReference type="Pfam" id="PF00512">
    <property type="entry name" value="HisKA"/>
    <property type="match status" value="1"/>
</dbReference>
<comment type="catalytic activity">
    <reaction evidence="1">
        <text>ATP + protein L-histidine = ADP + protein N-phospho-L-histidine.</text>
        <dbReference type="EC" id="2.7.13.3"/>
    </reaction>
</comment>
<proteinExistence type="predicted"/>
<keyword evidence="3" id="KW-0175">Coiled coil</keyword>
<feature type="transmembrane region" description="Helical" evidence="4">
    <location>
        <begin position="115"/>
        <end position="140"/>
    </location>
</feature>
<name>A0A1W2G6V7_REIFA</name>
<dbReference type="InterPro" id="IPR003661">
    <property type="entry name" value="HisK_dim/P_dom"/>
</dbReference>
<feature type="transmembrane region" description="Helical" evidence="4">
    <location>
        <begin position="22"/>
        <end position="46"/>
    </location>
</feature>
<dbReference type="GO" id="GO:0000155">
    <property type="term" value="F:phosphorelay sensor kinase activity"/>
    <property type="evidence" value="ECO:0007669"/>
    <property type="project" value="InterPro"/>
</dbReference>
<keyword evidence="4" id="KW-0472">Membrane</keyword>
<accession>A0A1W2G6V7</accession>
<evidence type="ECO:0000313" key="6">
    <source>
        <dbReference type="EMBL" id="SMD32405.1"/>
    </source>
</evidence>
<evidence type="ECO:0000313" key="7">
    <source>
        <dbReference type="Proteomes" id="UP000192472"/>
    </source>
</evidence>
<organism evidence="6 7">
    <name type="scientific">Reichenbachiella faecimaris</name>
    <dbReference type="NCBI Taxonomy" id="692418"/>
    <lineage>
        <taxon>Bacteria</taxon>
        <taxon>Pseudomonadati</taxon>
        <taxon>Bacteroidota</taxon>
        <taxon>Cytophagia</taxon>
        <taxon>Cytophagales</taxon>
        <taxon>Reichenbachiellaceae</taxon>
        <taxon>Reichenbachiella</taxon>
    </lineage>
</organism>
<dbReference type="SMART" id="SM00388">
    <property type="entry name" value="HisKA"/>
    <property type="match status" value="1"/>
</dbReference>
<feature type="transmembrane region" description="Helical" evidence="4">
    <location>
        <begin position="58"/>
        <end position="77"/>
    </location>
</feature>
<sequence>MFAQIQLKIKASPVWSDLVNAVFFGLLSILFGHVKINLPVLAGIIADFREIPLLISIFYLRSIWPLAIVCGLTLLTPSSVSPITVYFMHLAALLFAWIGYHYLLARIQLDWYRALTWTIICTIYYFIFIIPLLILINQWISPNEGFNFIDFYLKMTRLIKYEWIVTALVTTMYLVQLDIRRKLVDHEMTLEKQVKDRTQALASANEKLQLMNENLDDLAIQRSLRIKDQLNTLNKYAHMNSHELRAPLSNILGLVDLLKKGKDEKEQLLLLEKLGVSAENLDTIIKEMNLLLEKEMKLPADRKSV</sequence>
<feature type="domain" description="Signal transduction histidine kinase dimerisation/phosphoacceptor" evidence="5">
    <location>
        <begin position="232"/>
        <end position="297"/>
    </location>
</feature>
<dbReference type="Gene3D" id="1.10.287.130">
    <property type="match status" value="1"/>
</dbReference>
<keyword evidence="4" id="KW-0812">Transmembrane</keyword>
<dbReference type="SUPFAM" id="SSF47384">
    <property type="entry name" value="Homodimeric domain of signal transducing histidine kinase"/>
    <property type="match status" value="1"/>
</dbReference>
<dbReference type="RefSeq" id="WP_084371065.1">
    <property type="nucleotide sequence ID" value="NZ_FWYF01000001.1"/>
</dbReference>
<evidence type="ECO:0000256" key="1">
    <source>
        <dbReference type="ARBA" id="ARBA00000085"/>
    </source>
</evidence>
<evidence type="ECO:0000256" key="4">
    <source>
        <dbReference type="SAM" id="Phobius"/>
    </source>
</evidence>
<feature type="coiled-coil region" evidence="3">
    <location>
        <begin position="194"/>
        <end position="221"/>
    </location>
</feature>
<keyword evidence="4" id="KW-1133">Transmembrane helix</keyword>
<dbReference type="EMBL" id="FWYF01000001">
    <property type="protein sequence ID" value="SMD32405.1"/>
    <property type="molecule type" value="Genomic_DNA"/>
</dbReference>
<keyword evidence="6" id="KW-0808">Transferase</keyword>
<dbReference type="Proteomes" id="UP000192472">
    <property type="component" value="Unassembled WGS sequence"/>
</dbReference>
<dbReference type="EC" id="2.7.13.3" evidence="2"/>
<dbReference type="InterPro" id="IPR036097">
    <property type="entry name" value="HisK_dim/P_sf"/>
</dbReference>
<reference evidence="6 7" key="1">
    <citation type="submission" date="2017-04" db="EMBL/GenBank/DDBJ databases">
        <authorList>
            <person name="Afonso C.L."/>
            <person name="Miller P.J."/>
            <person name="Scott M.A."/>
            <person name="Spackman E."/>
            <person name="Goraichik I."/>
            <person name="Dimitrov K.M."/>
            <person name="Suarez D.L."/>
            <person name="Swayne D.E."/>
        </authorList>
    </citation>
    <scope>NUCLEOTIDE SEQUENCE [LARGE SCALE GENOMIC DNA]</scope>
    <source>
        <strain evidence="6 7">DSM 26133</strain>
    </source>
</reference>
<evidence type="ECO:0000256" key="3">
    <source>
        <dbReference type="SAM" id="Coils"/>
    </source>
</evidence>
<feature type="transmembrane region" description="Helical" evidence="4">
    <location>
        <begin position="160"/>
        <end position="179"/>
    </location>
</feature>
<keyword evidence="6" id="KW-0418">Kinase</keyword>
<gene>
    <name evidence="6" type="ORF">SAMN04488029_0750</name>
</gene>
<dbReference type="STRING" id="692418.SAMN04488029_0750"/>
<protein>
    <recommendedName>
        <fullName evidence="2">histidine kinase</fullName>
        <ecNumber evidence="2">2.7.13.3</ecNumber>
    </recommendedName>
</protein>
<feature type="transmembrane region" description="Helical" evidence="4">
    <location>
        <begin position="83"/>
        <end position="103"/>
    </location>
</feature>